<dbReference type="Proteomes" id="UP000576645">
    <property type="component" value="Unassembled WGS sequence"/>
</dbReference>
<evidence type="ECO:0000256" key="2">
    <source>
        <dbReference type="ARBA" id="ARBA00009772"/>
    </source>
</evidence>
<comment type="caution">
    <text evidence="8">The sequence shown here is derived from an EMBL/GenBank/DDBJ whole genome shotgun (WGS) entry which is preliminary data.</text>
</comment>
<evidence type="ECO:0000313" key="8">
    <source>
        <dbReference type="EMBL" id="NOJ23575.1"/>
    </source>
</evidence>
<dbReference type="PRINTS" id="PR00953">
    <property type="entry name" value="TYPE3IMRPROT"/>
</dbReference>
<dbReference type="GO" id="GO:0006605">
    <property type="term" value="P:protein targeting"/>
    <property type="evidence" value="ECO:0007669"/>
    <property type="project" value="InterPro"/>
</dbReference>
<dbReference type="EMBL" id="VTXP01000005">
    <property type="protein sequence ID" value="NOJ23575.1"/>
    <property type="molecule type" value="Genomic_DNA"/>
</dbReference>
<feature type="transmembrane region" description="Helical" evidence="7">
    <location>
        <begin position="119"/>
        <end position="141"/>
    </location>
</feature>
<organism evidence="8 9">
    <name type="scientific">Vibrio coralliilyticus</name>
    <dbReference type="NCBI Taxonomy" id="190893"/>
    <lineage>
        <taxon>Bacteria</taxon>
        <taxon>Pseudomonadati</taxon>
        <taxon>Pseudomonadota</taxon>
        <taxon>Gammaproteobacteria</taxon>
        <taxon>Vibrionales</taxon>
        <taxon>Vibrionaceae</taxon>
        <taxon>Vibrio</taxon>
    </lineage>
</organism>
<keyword evidence="5 7" id="KW-1133">Transmembrane helix</keyword>
<evidence type="ECO:0000256" key="5">
    <source>
        <dbReference type="ARBA" id="ARBA00022989"/>
    </source>
</evidence>
<evidence type="ECO:0000256" key="3">
    <source>
        <dbReference type="ARBA" id="ARBA00022475"/>
    </source>
</evidence>
<dbReference type="GO" id="GO:0005886">
    <property type="term" value="C:plasma membrane"/>
    <property type="evidence" value="ECO:0007669"/>
    <property type="project" value="UniProtKB-SubCell"/>
</dbReference>
<protein>
    <submittedName>
        <fullName evidence="8">Type III secretion protein</fullName>
    </submittedName>
</protein>
<accession>A0AAP7DEM2</accession>
<feature type="transmembrane region" description="Helical" evidence="7">
    <location>
        <begin position="21"/>
        <end position="45"/>
    </location>
</feature>
<proteinExistence type="inferred from homology"/>
<reference evidence="8 9" key="1">
    <citation type="submission" date="2019-09" db="EMBL/GenBank/DDBJ databases">
        <title>Draft genome sequencing and comparative genomics of hatchery-associated Vibrios.</title>
        <authorList>
            <person name="Kehlet-Delgado H."/>
            <person name="Mueller R.S."/>
        </authorList>
    </citation>
    <scope>NUCLEOTIDE SEQUENCE [LARGE SCALE GENOMIC DNA]</scope>
    <source>
        <strain evidence="8 9">09-121-3</strain>
    </source>
</reference>
<evidence type="ECO:0000256" key="4">
    <source>
        <dbReference type="ARBA" id="ARBA00022692"/>
    </source>
</evidence>
<dbReference type="PANTHER" id="PTHR30065">
    <property type="entry name" value="FLAGELLAR BIOSYNTHETIC PROTEIN FLIR"/>
    <property type="match status" value="1"/>
</dbReference>
<evidence type="ECO:0000256" key="7">
    <source>
        <dbReference type="SAM" id="Phobius"/>
    </source>
</evidence>
<name>A0AAP7DEM2_9VIBR</name>
<sequence length="245" mass="27728">MFLLVSARVTPPLLFKSINPLYMLPSYIKMGLLIYLSLFITVGVIDNTLVEQVLSLNGVSLMLAFIVELSIGLAFWFSLVLTYGALMVMFQMLDMQVGFNPTGIFNPAMNQSEPILSRALLVFTLLLFFIFDIHHLIIYTISSTLHYYPILSGYEEIDIYRFMGIFSSQLTLSFILISPIVLSVFWVEVILGLCSRMMPQVNIYFVGLPAKVLISIIMLGLISNHAEKIVNSIFSANFSFWNSLY</sequence>
<keyword evidence="4 7" id="KW-0812">Transmembrane</keyword>
<evidence type="ECO:0000256" key="6">
    <source>
        <dbReference type="ARBA" id="ARBA00023136"/>
    </source>
</evidence>
<dbReference type="AlphaFoldDB" id="A0AAP7DEM2"/>
<dbReference type="Pfam" id="PF01311">
    <property type="entry name" value="Bac_export_1"/>
    <property type="match status" value="1"/>
</dbReference>
<feature type="transmembrane region" description="Helical" evidence="7">
    <location>
        <begin position="65"/>
        <end position="86"/>
    </location>
</feature>
<feature type="transmembrane region" description="Helical" evidence="7">
    <location>
        <begin position="203"/>
        <end position="222"/>
    </location>
</feature>
<evidence type="ECO:0000256" key="1">
    <source>
        <dbReference type="ARBA" id="ARBA00004651"/>
    </source>
</evidence>
<feature type="transmembrane region" description="Helical" evidence="7">
    <location>
        <begin position="170"/>
        <end position="191"/>
    </location>
</feature>
<gene>
    <name evidence="8" type="ORF">F0238_12635</name>
</gene>
<keyword evidence="3" id="KW-1003">Cell membrane</keyword>
<evidence type="ECO:0000313" key="9">
    <source>
        <dbReference type="Proteomes" id="UP000576645"/>
    </source>
</evidence>
<comment type="subcellular location">
    <subcellularLocation>
        <location evidence="1">Cell membrane</location>
        <topology evidence="1">Multi-pass membrane protein</topology>
    </subcellularLocation>
</comment>
<comment type="similarity">
    <text evidence="2">Belongs to the FliR/MopE/SpaR family.</text>
</comment>
<dbReference type="InterPro" id="IPR002010">
    <property type="entry name" value="T3SS_IM_R"/>
</dbReference>
<dbReference type="PANTHER" id="PTHR30065:SF1">
    <property type="entry name" value="SURFACE PRESENTATION OF ANTIGENS PROTEIN SPAR"/>
    <property type="match status" value="1"/>
</dbReference>
<keyword evidence="6 7" id="KW-0472">Membrane</keyword>